<gene>
    <name evidence="1" type="ORF">NC595_04620</name>
</gene>
<dbReference type="Proteomes" id="UP001204615">
    <property type="component" value="Unassembled WGS sequence"/>
</dbReference>
<sequence length="906" mass="94563">MTNQARADATTRSDHLLQRYVEAVTPGSAGAAWPCSANGPALGFTPVGNGVLRRGQASDCSSVVTWSRALFPTAASSLGMALSAKVLVAGASGAPASTGAGSSMTSGSGAHSGIVAASVGGATPAVVGPTITAAHPRMILDSATLATLRQHATANTTEWQALKATCDSYIGGSVQYPNGNAYPNLPNLGSGYQGEDYLPALLAEAMCYQVLRATNAGQAATYGAKAVDILMKMSSPFGTGQGIDPCTDSGYGIRFFGVGFGLGYDWLYDLLSSSQRTQVYTTANAWLTAWEQPGGCAAFEYAHPQSNYYAGYFHAKAVIAIGTYGENPSAPAEWDDWYGNQFTARVLPYYNLHLAGGGWPEGFANYAPLGVFNMSLPAREVKTATGVDLVHASTAYTFPTDNAAYLMHFTWPSRGYIDDRDTNRSSGSLPDPGTAQLSLFQQVYGEAAYWRSSLAPVLLQYLGQVSSATSGYSPAAPWLAFLESAPGGATASVSTLPLSYFASGLNAVSARSDWTTSAVWMSFRAGPYVNNPGQGEEYFDQGSLALVRGATPLLLNATGWLVHSPNGSAEESRIYDDNYGSFDGTPYKGNRQIYNVFYVRSMSGSTVQSAYGQGAYTTESDGVRTAVSAFEDGSDYVYLRATHLEDMYRSSGGSLGKGVSAWSREVTYLRPGRFVVHDRTTASSASLDQYMAWHFPASPTSQVTSSGGARFDVTYNGTYAGAMTVVTPVNPVTTTLAMYPASNPTKAWQVQVRPATAAASNQWLTVFDLSGTAAAVAAASPVTINQGSIVGVRLAGTDGVSVVINNAGTPGTPISGTIAYFVPAESAHHVVTGLAPYTGYSITTASQGGGRVVTIAPGGTFTSSGKGVLDFYVTGAGAVQMNTPGYVNLPISTIPVGNPTPYTPGG</sequence>
<dbReference type="Gene3D" id="1.50.10.100">
    <property type="entry name" value="Chondroitin AC/alginate lyase"/>
    <property type="match status" value="1"/>
</dbReference>
<organism evidence="1 2">
    <name type="scientific">Dyella lutea</name>
    <dbReference type="NCBI Taxonomy" id="2950441"/>
    <lineage>
        <taxon>Bacteria</taxon>
        <taxon>Pseudomonadati</taxon>
        <taxon>Pseudomonadota</taxon>
        <taxon>Gammaproteobacteria</taxon>
        <taxon>Lysobacterales</taxon>
        <taxon>Rhodanobacteraceae</taxon>
        <taxon>Dyella</taxon>
    </lineage>
</organism>
<accession>A0ABT1FBD3</accession>
<evidence type="ECO:0000313" key="1">
    <source>
        <dbReference type="EMBL" id="MCP1373338.1"/>
    </source>
</evidence>
<keyword evidence="2" id="KW-1185">Reference proteome</keyword>
<dbReference type="EMBL" id="JAMZEK010000001">
    <property type="protein sequence ID" value="MCP1373338.1"/>
    <property type="molecule type" value="Genomic_DNA"/>
</dbReference>
<evidence type="ECO:0008006" key="3">
    <source>
        <dbReference type="Google" id="ProtNLM"/>
    </source>
</evidence>
<reference evidence="1 2" key="1">
    <citation type="submission" date="2022-06" db="EMBL/GenBank/DDBJ databases">
        <title>Dyella sp. Sa strain:Sa Genome sequencing.</title>
        <authorList>
            <person name="Park S."/>
        </authorList>
    </citation>
    <scope>NUCLEOTIDE SEQUENCE [LARGE SCALE GENOMIC DNA]</scope>
    <source>
        <strain evidence="1 2">Sa</strain>
    </source>
</reference>
<dbReference type="Gene3D" id="2.70.98.70">
    <property type="match status" value="1"/>
</dbReference>
<dbReference type="InterPro" id="IPR008929">
    <property type="entry name" value="Chondroitin_lyas"/>
</dbReference>
<name>A0ABT1FBD3_9GAMM</name>
<dbReference type="RefSeq" id="WP_253565088.1">
    <property type="nucleotide sequence ID" value="NZ_JAMZEK010000001.1"/>
</dbReference>
<comment type="caution">
    <text evidence="1">The sequence shown here is derived from an EMBL/GenBank/DDBJ whole genome shotgun (WGS) entry which is preliminary data.</text>
</comment>
<proteinExistence type="predicted"/>
<protein>
    <recommendedName>
        <fullName evidence="3">Heparinase II/III-like protein</fullName>
    </recommendedName>
</protein>
<evidence type="ECO:0000313" key="2">
    <source>
        <dbReference type="Proteomes" id="UP001204615"/>
    </source>
</evidence>